<evidence type="ECO:0000256" key="14">
    <source>
        <dbReference type="ARBA" id="ARBA00023136"/>
    </source>
</evidence>
<dbReference type="Pfam" id="PF00702">
    <property type="entry name" value="Hydrolase"/>
    <property type="match status" value="1"/>
</dbReference>
<dbReference type="SUPFAM" id="SSF81653">
    <property type="entry name" value="Calcium ATPase, transduction domain A"/>
    <property type="match status" value="1"/>
</dbReference>
<dbReference type="PROSITE" id="PS50846">
    <property type="entry name" value="HMA_2"/>
    <property type="match status" value="1"/>
</dbReference>
<dbReference type="GO" id="GO:0016887">
    <property type="term" value="F:ATP hydrolysis activity"/>
    <property type="evidence" value="ECO:0007669"/>
    <property type="project" value="InterPro"/>
</dbReference>
<evidence type="ECO:0000256" key="9">
    <source>
        <dbReference type="ARBA" id="ARBA00022840"/>
    </source>
</evidence>
<keyword evidence="12 15" id="KW-1133">Transmembrane helix</keyword>
<evidence type="ECO:0000256" key="12">
    <source>
        <dbReference type="ARBA" id="ARBA00022989"/>
    </source>
</evidence>
<dbReference type="PROSITE" id="PS00154">
    <property type="entry name" value="ATPASE_E1_E2"/>
    <property type="match status" value="1"/>
</dbReference>
<dbReference type="GO" id="GO:0005886">
    <property type="term" value="C:plasma membrane"/>
    <property type="evidence" value="ECO:0007669"/>
    <property type="project" value="UniProtKB-SubCell"/>
</dbReference>
<dbReference type="Gene3D" id="3.40.50.1000">
    <property type="entry name" value="HAD superfamily/HAD-like"/>
    <property type="match status" value="1"/>
</dbReference>
<keyword evidence="8 15" id="KW-0547">Nucleotide-binding</keyword>
<dbReference type="NCBIfam" id="TIGR01511">
    <property type="entry name" value="ATPase-IB1_Cu"/>
    <property type="match status" value="1"/>
</dbReference>
<feature type="domain" description="HMA" evidence="16">
    <location>
        <begin position="87"/>
        <end position="153"/>
    </location>
</feature>
<dbReference type="Pfam" id="PF12156">
    <property type="entry name" value="ATPase-cat_bd"/>
    <property type="match status" value="1"/>
</dbReference>
<feature type="transmembrane region" description="Helical" evidence="15">
    <location>
        <begin position="213"/>
        <end position="232"/>
    </location>
</feature>
<accession>A0A7C3GIZ2</accession>
<evidence type="ECO:0000256" key="8">
    <source>
        <dbReference type="ARBA" id="ARBA00022741"/>
    </source>
</evidence>
<proteinExistence type="inferred from homology"/>
<evidence type="ECO:0000256" key="2">
    <source>
        <dbReference type="ARBA" id="ARBA00006024"/>
    </source>
</evidence>
<feature type="transmembrane region" description="Helical" evidence="15">
    <location>
        <begin position="423"/>
        <end position="442"/>
    </location>
</feature>
<dbReference type="InterPro" id="IPR036163">
    <property type="entry name" value="HMA_dom_sf"/>
</dbReference>
<dbReference type="EMBL" id="DRNH01000148">
    <property type="protein sequence ID" value="HFB53637.1"/>
    <property type="molecule type" value="Genomic_DNA"/>
</dbReference>
<dbReference type="InterPro" id="IPR006121">
    <property type="entry name" value="HMA_dom"/>
</dbReference>
<dbReference type="GO" id="GO:0055070">
    <property type="term" value="P:copper ion homeostasis"/>
    <property type="evidence" value="ECO:0007669"/>
    <property type="project" value="TreeGrafter"/>
</dbReference>
<evidence type="ECO:0000259" key="16">
    <source>
        <dbReference type="PROSITE" id="PS50846"/>
    </source>
</evidence>
<sequence length="797" mass="87838">MSEKVACDHCHLEFSKDVMIEDEGHYFCCNGCQGVFHLLSEQGLDGFYNKLGSEKLAPPSQQYEDSSNFDAPAFYERFVKKNEDGFSEVSLVIEGIHCAACVWLNEKALTNMDGVIATNINYTNNKAKIVWDDDTVKLSQIIDMIRAIGYNAYPYDASLQEEKANKERKDYYLRIAVAIFATMNMMTIMVAQYAGYFTGISSDIKNVLNIGEWVLATPVLFYSGWPFFRGMYYGMKTKTVNMDTLVATGALLTYLYSIYITLTQSGEAYFDSVTMIVTFVLIGKFLEALSKKSIADTLDIMSQHLVSDVQVVENEKIVTKNVNDVKVGEIIVLNSGDRVAIDGEVTEGSGNFDESSLTGESEPIFKSKGDKIISGTVSIDADIKYVATKDYAHSTMSNIVSLLENAMNNKPHIQQLANKLSEYFSTIILAFSFFTFIAWYLYSSNFEHSFMVAIAVIVIACPCALALATPVATLVGLSIASKRGILFKEAAQLETMAKADVLVLDKTGTITQGRPAVVREEIVAPFHKSLLYSLLLNSKHPVAKGVVNYIDDASLESLELQNFQNIPSQGMSAMYDGKMLAGGNAKLMKTIGIDVTSKSDNSEFYFAYGGELLAAYELFDMPREDAKEAIAQIKRMGIEIIMLTGDHEKSAAKVASLVGIKRYETELTPEAKAKYIENLHKEEKTVVMAGDGVNDILALASSDIAIAMGNGSDIAIEVSDVVLLNDTFSSLYDSFRISKRTFVMIKENLWLSLVYNGITIPLAMAGYIIPLIAAISMSVSSLLVVGNSMRIKFGYKD</sequence>
<evidence type="ECO:0000256" key="13">
    <source>
        <dbReference type="ARBA" id="ARBA00023065"/>
    </source>
</evidence>
<comment type="subcellular location">
    <subcellularLocation>
        <location evidence="1">Cell membrane</location>
        <topology evidence="1">Multi-pass membrane protein</topology>
    </subcellularLocation>
</comment>
<dbReference type="NCBIfam" id="TIGR01525">
    <property type="entry name" value="ATPase-IB_hvy"/>
    <property type="match status" value="1"/>
</dbReference>
<gene>
    <name evidence="17" type="primary">cadA</name>
    <name evidence="17" type="ORF">ENJ67_02780</name>
</gene>
<keyword evidence="13" id="KW-0406">Ion transport</keyword>
<dbReference type="InterPro" id="IPR021993">
    <property type="entry name" value="ATPase-cat-bd"/>
</dbReference>
<evidence type="ECO:0000313" key="17">
    <source>
        <dbReference type="EMBL" id="HFB53637.1"/>
    </source>
</evidence>
<dbReference type="PRINTS" id="PR00119">
    <property type="entry name" value="CATATPASE"/>
</dbReference>
<keyword evidence="17" id="KW-0378">Hydrolase</keyword>
<dbReference type="PRINTS" id="PR00943">
    <property type="entry name" value="CUATPASE"/>
</dbReference>
<dbReference type="Gene3D" id="2.70.150.10">
    <property type="entry name" value="Calcium-transporting ATPase, cytoplasmic transduction domain A"/>
    <property type="match status" value="1"/>
</dbReference>
<dbReference type="CDD" id="cd00371">
    <property type="entry name" value="HMA"/>
    <property type="match status" value="1"/>
</dbReference>
<dbReference type="AlphaFoldDB" id="A0A7C3GIZ2"/>
<dbReference type="InterPro" id="IPR036412">
    <property type="entry name" value="HAD-like_sf"/>
</dbReference>
<feature type="transmembrane region" description="Helical" evidence="15">
    <location>
        <begin position="268"/>
        <end position="286"/>
    </location>
</feature>
<comment type="caution">
    <text evidence="17">The sequence shown here is derived from an EMBL/GenBank/DDBJ whole genome shotgun (WGS) entry which is preliminary data.</text>
</comment>
<keyword evidence="4 15" id="KW-1003">Cell membrane</keyword>
<dbReference type="InterPro" id="IPR023298">
    <property type="entry name" value="ATPase_P-typ_TM_dom_sf"/>
</dbReference>
<dbReference type="InterPro" id="IPR027256">
    <property type="entry name" value="P-typ_ATPase_IB"/>
</dbReference>
<dbReference type="InterPro" id="IPR023214">
    <property type="entry name" value="HAD_sf"/>
</dbReference>
<dbReference type="InterPro" id="IPR001757">
    <property type="entry name" value="P_typ_ATPase"/>
</dbReference>
<dbReference type="Gene3D" id="3.40.1110.10">
    <property type="entry name" value="Calcium-transporting ATPase, cytoplasmic domain N"/>
    <property type="match status" value="1"/>
</dbReference>
<keyword evidence="14 15" id="KW-0472">Membrane</keyword>
<dbReference type="InterPro" id="IPR059000">
    <property type="entry name" value="ATPase_P-type_domA"/>
</dbReference>
<evidence type="ECO:0000256" key="3">
    <source>
        <dbReference type="ARBA" id="ARBA00022448"/>
    </source>
</evidence>
<dbReference type="GO" id="GO:0005507">
    <property type="term" value="F:copper ion binding"/>
    <property type="evidence" value="ECO:0007669"/>
    <property type="project" value="TreeGrafter"/>
</dbReference>
<dbReference type="GO" id="GO:0043682">
    <property type="term" value="F:P-type divalent copper transporter activity"/>
    <property type="evidence" value="ECO:0007669"/>
    <property type="project" value="TreeGrafter"/>
</dbReference>
<feature type="transmembrane region" description="Helical" evidence="15">
    <location>
        <begin position="171"/>
        <end position="193"/>
    </location>
</feature>
<dbReference type="Pfam" id="PF00122">
    <property type="entry name" value="E1-E2_ATPase"/>
    <property type="match status" value="1"/>
</dbReference>
<evidence type="ECO:0000256" key="5">
    <source>
        <dbReference type="ARBA" id="ARBA00022553"/>
    </source>
</evidence>
<dbReference type="EC" id="3.6.3.3" evidence="17"/>
<evidence type="ECO:0000256" key="11">
    <source>
        <dbReference type="ARBA" id="ARBA00022967"/>
    </source>
</evidence>
<keyword evidence="5" id="KW-0597">Phosphoprotein</keyword>
<dbReference type="SUPFAM" id="SSF56784">
    <property type="entry name" value="HAD-like"/>
    <property type="match status" value="1"/>
</dbReference>
<evidence type="ECO:0000256" key="6">
    <source>
        <dbReference type="ARBA" id="ARBA00022692"/>
    </source>
</evidence>
<keyword evidence="6 15" id="KW-0812">Transmembrane</keyword>
<dbReference type="InterPro" id="IPR008250">
    <property type="entry name" value="ATPase_P-typ_transduc_dom_A_sf"/>
</dbReference>
<keyword evidence="10" id="KW-0460">Magnesium</keyword>
<dbReference type="NCBIfam" id="TIGR01494">
    <property type="entry name" value="ATPase_P-type"/>
    <property type="match status" value="1"/>
</dbReference>
<dbReference type="GO" id="GO:0005524">
    <property type="term" value="F:ATP binding"/>
    <property type="evidence" value="ECO:0007669"/>
    <property type="project" value="UniProtKB-UniRule"/>
</dbReference>
<dbReference type="PANTHER" id="PTHR43520:SF5">
    <property type="entry name" value="CATION-TRANSPORTING P-TYPE ATPASE-RELATED"/>
    <property type="match status" value="1"/>
</dbReference>
<evidence type="ECO:0000256" key="10">
    <source>
        <dbReference type="ARBA" id="ARBA00022842"/>
    </source>
</evidence>
<evidence type="ECO:0000256" key="7">
    <source>
        <dbReference type="ARBA" id="ARBA00022723"/>
    </source>
</evidence>
<keyword evidence="7 15" id="KW-0479">Metal-binding</keyword>
<dbReference type="SUPFAM" id="SSF55008">
    <property type="entry name" value="HMA, heavy metal-associated domain"/>
    <property type="match status" value="1"/>
</dbReference>
<feature type="transmembrane region" description="Helical" evidence="15">
    <location>
        <begin position="764"/>
        <end position="786"/>
    </location>
</feature>
<protein>
    <submittedName>
        <fullName evidence="17">Cadmium-translocating P-type ATPase</fullName>
        <ecNumber evidence="17">3.6.3.3</ecNumber>
    </submittedName>
</protein>
<evidence type="ECO:0000256" key="4">
    <source>
        <dbReference type="ARBA" id="ARBA00022475"/>
    </source>
</evidence>
<dbReference type="PANTHER" id="PTHR43520">
    <property type="entry name" value="ATP7, ISOFORM B"/>
    <property type="match status" value="1"/>
</dbReference>
<dbReference type="NCBIfam" id="TIGR01512">
    <property type="entry name" value="ATPase-IB2_Cd"/>
    <property type="match status" value="1"/>
</dbReference>
<organism evidence="17">
    <name type="scientific">Sulfurimonas autotrophica</name>
    <dbReference type="NCBI Taxonomy" id="202747"/>
    <lineage>
        <taxon>Bacteria</taxon>
        <taxon>Pseudomonadati</taxon>
        <taxon>Campylobacterota</taxon>
        <taxon>Epsilonproteobacteria</taxon>
        <taxon>Campylobacterales</taxon>
        <taxon>Sulfurimonadaceae</taxon>
        <taxon>Sulfurimonas</taxon>
    </lineage>
</organism>
<feature type="transmembrane region" description="Helical" evidence="15">
    <location>
        <begin position="448"/>
        <end position="479"/>
    </location>
</feature>
<keyword evidence="11" id="KW-1278">Translocase</keyword>
<keyword evidence="9 15" id="KW-0067">ATP-binding</keyword>
<evidence type="ECO:0000256" key="1">
    <source>
        <dbReference type="ARBA" id="ARBA00004651"/>
    </source>
</evidence>
<comment type="similarity">
    <text evidence="2 15">Belongs to the cation transport ATPase (P-type) (TC 3.A.3) family. Type IB subfamily.</text>
</comment>
<dbReference type="Pfam" id="PF00403">
    <property type="entry name" value="HMA"/>
    <property type="match status" value="1"/>
</dbReference>
<dbReference type="Gene3D" id="3.30.70.100">
    <property type="match status" value="1"/>
</dbReference>
<dbReference type="CDD" id="cd02079">
    <property type="entry name" value="P-type_ATPase_HM"/>
    <property type="match status" value="1"/>
</dbReference>
<dbReference type="InterPro" id="IPR018303">
    <property type="entry name" value="ATPase_P-typ_P_site"/>
</dbReference>
<dbReference type="Proteomes" id="UP000886390">
    <property type="component" value="Unassembled WGS sequence"/>
</dbReference>
<keyword evidence="3" id="KW-0813">Transport</keyword>
<evidence type="ECO:0000256" key="15">
    <source>
        <dbReference type="RuleBase" id="RU362081"/>
    </source>
</evidence>
<reference evidence="17" key="1">
    <citation type="journal article" date="2020" name="mSystems">
        <title>Genome- and Community-Level Interaction Insights into Carbon Utilization and Element Cycling Functions of Hydrothermarchaeota in Hydrothermal Sediment.</title>
        <authorList>
            <person name="Zhou Z."/>
            <person name="Liu Y."/>
            <person name="Xu W."/>
            <person name="Pan J."/>
            <person name="Luo Z.H."/>
            <person name="Li M."/>
        </authorList>
    </citation>
    <scope>NUCLEOTIDE SEQUENCE [LARGE SCALE GENOMIC DNA]</scope>
    <source>
        <strain evidence="17">HyVt-507</strain>
    </source>
</reference>
<feature type="transmembrane region" description="Helical" evidence="15">
    <location>
        <begin position="244"/>
        <end position="262"/>
    </location>
</feature>
<name>A0A7C3GIZ2_9BACT</name>
<dbReference type="SUPFAM" id="SSF81665">
    <property type="entry name" value="Calcium ATPase, transmembrane domain M"/>
    <property type="match status" value="1"/>
</dbReference>
<dbReference type="InterPro" id="IPR023299">
    <property type="entry name" value="ATPase_P-typ_cyto_dom_N"/>
</dbReference>